<dbReference type="GO" id="GO:1902201">
    <property type="term" value="P:negative regulation of bacterial-type flagellum-dependent cell motility"/>
    <property type="evidence" value="ECO:0007669"/>
    <property type="project" value="TreeGrafter"/>
</dbReference>
<dbReference type="GO" id="GO:0005886">
    <property type="term" value="C:plasma membrane"/>
    <property type="evidence" value="ECO:0007669"/>
    <property type="project" value="TreeGrafter"/>
</dbReference>
<dbReference type="AlphaFoldDB" id="A0A0I9WFN5"/>
<dbReference type="NCBIfam" id="TIGR00254">
    <property type="entry name" value="GGDEF"/>
    <property type="match status" value="1"/>
</dbReference>
<dbReference type="Pfam" id="PF00990">
    <property type="entry name" value="GGDEF"/>
    <property type="match status" value="1"/>
</dbReference>
<dbReference type="InterPro" id="IPR029787">
    <property type="entry name" value="Nucleotide_cyclase"/>
</dbReference>
<dbReference type="GO" id="GO:0052621">
    <property type="term" value="F:diguanylate cyclase activity"/>
    <property type="evidence" value="ECO:0007669"/>
    <property type="project" value="TreeGrafter"/>
</dbReference>
<evidence type="ECO:0000313" key="1">
    <source>
        <dbReference type="EMBL" id="OUQ08927.1"/>
    </source>
</evidence>
<dbReference type="InterPro" id="IPR043128">
    <property type="entry name" value="Rev_trsase/Diguanyl_cyclase"/>
</dbReference>
<proteinExistence type="predicted"/>
<dbReference type="PANTHER" id="PTHR45138:SF9">
    <property type="entry name" value="DIGUANYLATE CYCLASE DGCM-RELATED"/>
    <property type="match status" value="1"/>
</dbReference>
<dbReference type="GO" id="GO:0043709">
    <property type="term" value="P:cell adhesion involved in single-species biofilm formation"/>
    <property type="evidence" value="ECO:0007669"/>
    <property type="project" value="TreeGrafter"/>
</dbReference>
<dbReference type="InterPro" id="IPR000160">
    <property type="entry name" value="GGDEF_dom"/>
</dbReference>
<reference evidence="2" key="1">
    <citation type="submission" date="2017-04" db="EMBL/GenBank/DDBJ databases">
        <title>Function of individual gut microbiota members based on whole genome sequencing of pure cultures obtained from chicken caecum.</title>
        <authorList>
            <person name="Medvecky M."/>
            <person name="Cejkova D."/>
            <person name="Polansky O."/>
            <person name="Karasova D."/>
            <person name="Kubasova T."/>
            <person name="Cizek A."/>
            <person name="Rychlik I."/>
        </authorList>
    </citation>
    <scope>NUCLEOTIDE SEQUENCE [LARGE SCALE GENOMIC DNA]</scope>
    <source>
        <strain evidence="2">An144</strain>
    </source>
</reference>
<accession>A0A0I9WFN5</accession>
<dbReference type="PANTHER" id="PTHR45138">
    <property type="entry name" value="REGULATORY COMPONENTS OF SENSORY TRANSDUCTION SYSTEM"/>
    <property type="match status" value="1"/>
</dbReference>
<dbReference type="RefSeq" id="WP_047341575.1">
    <property type="nucleotide sequence ID" value="NZ_LDEB01000028.1"/>
</dbReference>
<dbReference type="SMART" id="SM00267">
    <property type="entry name" value="GGDEF"/>
    <property type="match status" value="1"/>
</dbReference>
<gene>
    <name evidence="1" type="ORF">B5E88_10680</name>
</gene>
<dbReference type="Gene3D" id="3.30.70.270">
    <property type="match status" value="1"/>
</dbReference>
<sequence length="347" mass="39996">MFDSLLANISILTLAVYLYFRMNDYLDQKRAGPLKRNCFYCLWVVLVGTILMKYSIVAFQTRFDFRFILIALACIYFDWSVVIASIFFLSLTRFIFEPNLMSVINLFFNFYLMATLPLISKYSKKRLSIFHQINVTMAFMVASSIILHLMLGRLNPTTILDCLIFLASGVVGNGLMSLYIEDLSEVYQASNFDPLTKLQNRRKLNQLLLSLENSGEECCIAILDIDYFKKFNDTYGHAVGDRVLRFVADYLRQIESPNARIFRFGGEEMVIVLFGNNLSESCENLVQLQKNLPAFCQQQGDFPYTVTLSQGIAHKQRNENLFKTLNRADQALYRAKEQGRNQTILND</sequence>
<name>A0A0I9WFN5_9ENTE</name>
<dbReference type="FunFam" id="3.30.70.270:FF:000001">
    <property type="entry name" value="Diguanylate cyclase domain protein"/>
    <property type="match status" value="1"/>
</dbReference>
<dbReference type="SUPFAM" id="SSF55073">
    <property type="entry name" value="Nucleotide cyclase"/>
    <property type="match status" value="1"/>
</dbReference>
<dbReference type="EMBL" id="NFLC01000027">
    <property type="protein sequence ID" value="OUQ08927.1"/>
    <property type="molecule type" value="Genomic_DNA"/>
</dbReference>
<comment type="caution">
    <text evidence="1">The sequence shown here is derived from an EMBL/GenBank/DDBJ whole genome shotgun (WGS) entry which is preliminary data.</text>
</comment>
<dbReference type="PROSITE" id="PS50887">
    <property type="entry name" value="GGDEF"/>
    <property type="match status" value="1"/>
</dbReference>
<dbReference type="InterPro" id="IPR050469">
    <property type="entry name" value="Diguanylate_Cyclase"/>
</dbReference>
<evidence type="ECO:0000313" key="2">
    <source>
        <dbReference type="Proteomes" id="UP000196074"/>
    </source>
</evidence>
<dbReference type="Proteomes" id="UP000196074">
    <property type="component" value="Unassembled WGS sequence"/>
</dbReference>
<organism evidence="1 2">
    <name type="scientific">Enterococcus cecorum</name>
    <dbReference type="NCBI Taxonomy" id="44008"/>
    <lineage>
        <taxon>Bacteria</taxon>
        <taxon>Bacillati</taxon>
        <taxon>Bacillota</taxon>
        <taxon>Bacilli</taxon>
        <taxon>Lactobacillales</taxon>
        <taxon>Enterococcaceae</taxon>
        <taxon>Enterococcus</taxon>
    </lineage>
</organism>
<dbReference type="CDD" id="cd01949">
    <property type="entry name" value="GGDEF"/>
    <property type="match status" value="1"/>
</dbReference>
<protein>
    <submittedName>
        <fullName evidence="1">GGDEF domain-containing protein</fullName>
    </submittedName>
</protein>